<dbReference type="AlphaFoldDB" id="A0A9D1XC90"/>
<dbReference type="SUPFAM" id="SSF69304">
    <property type="entry name" value="Tricorn protease N-terminal domain"/>
    <property type="match status" value="1"/>
</dbReference>
<dbReference type="Proteomes" id="UP000886890">
    <property type="component" value="Unassembled WGS sequence"/>
</dbReference>
<keyword evidence="2" id="KW-0812">Transmembrane</keyword>
<sequence>MTGDKKKRHRMELIGVVCVLVVLGVGMFYLKVRQDAEKADGTASGSNQEQSGENTVTESVSGQSDDTSIGDNSESISEDEGTDSFSNTDSRVSGQEQDTTSTETPTPEPEKSLEEKLAGQYQAVSWAEVVGDKILVCQIDSIEVRDFSNNLVKEYTDLGRISREAAAFYSNGNVAYYASASESGSRSIWRLDLETGEKEEMMSLDNNSRFAGANESYLYYTVWGEDGLENTLKARRISDGSELELGSDMDEVTVRSDCVIAMGLRFDVSPVELKIYSPDGSSSVTVGEYVNSYVVEDDGIYYLDYGSDYGYIPADLKSCSLSGGGVQVLAEDLNALSFDMAGDHTIFYASASEGTDTSGAGYLFYNYQTGVTRKAADSGTYVQFLCSDGDKAYLERENQIVVYDRKAGQFLDDTYPEPESGYYVEGFVLNGAFWAVQQFSDNRVEVIPMGG</sequence>
<feature type="region of interest" description="Disordered" evidence="1">
    <location>
        <begin position="40"/>
        <end position="113"/>
    </location>
</feature>
<dbReference type="EMBL" id="DXEK01000068">
    <property type="protein sequence ID" value="HIX76772.1"/>
    <property type="molecule type" value="Genomic_DNA"/>
</dbReference>
<accession>A0A9D1XC90</accession>
<name>A0A9D1XC90_9FIRM</name>
<keyword evidence="2" id="KW-1133">Transmembrane helix</keyword>
<evidence type="ECO:0000256" key="2">
    <source>
        <dbReference type="SAM" id="Phobius"/>
    </source>
</evidence>
<keyword evidence="2" id="KW-0472">Membrane</keyword>
<gene>
    <name evidence="3" type="ORF">H9734_04135</name>
</gene>
<comment type="caution">
    <text evidence="3">The sequence shown here is derived from an EMBL/GenBank/DDBJ whole genome shotgun (WGS) entry which is preliminary data.</text>
</comment>
<organism evidence="3 4">
    <name type="scientific">Candidatus Fusicatenibacter merdavium</name>
    <dbReference type="NCBI Taxonomy" id="2838600"/>
    <lineage>
        <taxon>Bacteria</taxon>
        <taxon>Bacillati</taxon>
        <taxon>Bacillota</taxon>
        <taxon>Clostridia</taxon>
        <taxon>Lachnospirales</taxon>
        <taxon>Lachnospiraceae</taxon>
        <taxon>Fusicatenibacter</taxon>
    </lineage>
</organism>
<reference evidence="3" key="1">
    <citation type="journal article" date="2021" name="PeerJ">
        <title>Extensive microbial diversity within the chicken gut microbiome revealed by metagenomics and culture.</title>
        <authorList>
            <person name="Gilroy R."/>
            <person name="Ravi A."/>
            <person name="Getino M."/>
            <person name="Pursley I."/>
            <person name="Horton D.L."/>
            <person name="Alikhan N.F."/>
            <person name="Baker D."/>
            <person name="Gharbi K."/>
            <person name="Hall N."/>
            <person name="Watson M."/>
            <person name="Adriaenssens E.M."/>
            <person name="Foster-Nyarko E."/>
            <person name="Jarju S."/>
            <person name="Secka A."/>
            <person name="Antonio M."/>
            <person name="Oren A."/>
            <person name="Chaudhuri R.R."/>
            <person name="La Ragione R."/>
            <person name="Hildebrand F."/>
            <person name="Pallen M.J."/>
        </authorList>
    </citation>
    <scope>NUCLEOTIDE SEQUENCE</scope>
    <source>
        <strain evidence="3">CHK183-1962</strain>
    </source>
</reference>
<feature type="transmembrane region" description="Helical" evidence="2">
    <location>
        <begin position="12"/>
        <end position="30"/>
    </location>
</feature>
<feature type="compositionally biased region" description="Polar residues" evidence="1">
    <location>
        <begin position="83"/>
        <end position="98"/>
    </location>
</feature>
<proteinExistence type="predicted"/>
<evidence type="ECO:0000313" key="3">
    <source>
        <dbReference type="EMBL" id="HIX76772.1"/>
    </source>
</evidence>
<evidence type="ECO:0008006" key="5">
    <source>
        <dbReference type="Google" id="ProtNLM"/>
    </source>
</evidence>
<evidence type="ECO:0000313" key="4">
    <source>
        <dbReference type="Proteomes" id="UP000886890"/>
    </source>
</evidence>
<protein>
    <recommendedName>
        <fullName evidence="5">DUF5050 domain-containing protein</fullName>
    </recommendedName>
</protein>
<evidence type="ECO:0000256" key="1">
    <source>
        <dbReference type="SAM" id="MobiDB-lite"/>
    </source>
</evidence>
<reference evidence="3" key="2">
    <citation type="submission" date="2021-04" db="EMBL/GenBank/DDBJ databases">
        <authorList>
            <person name="Gilroy R."/>
        </authorList>
    </citation>
    <scope>NUCLEOTIDE SEQUENCE</scope>
    <source>
        <strain evidence="3">CHK183-1962</strain>
    </source>
</reference>
<feature type="compositionally biased region" description="Polar residues" evidence="1">
    <location>
        <begin position="43"/>
        <end position="75"/>
    </location>
</feature>